<accession>A0A4U9W507</accession>
<protein>
    <submittedName>
        <fullName evidence="1">Uncharacterized protein</fullName>
    </submittedName>
</protein>
<gene>
    <name evidence="1" type="ORF">NCTC12965_06619</name>
</gene>
<name>A0A4U9W507_SERFO</name>
<sequence>MPIESLRLRVFHQGLQDLRALQLLESLTDRATVEQLIDQQLGMRITFKRYPHQASVLLRLREQVNARIEAAL</sequence>
<dbReference type="EMBL" id="CABEEZ010000129">
    <property type="protein sequence ID" value="VTR53813.1"/>
    <property type="molecule type" value="Genomic_DNA"/>
</dbReference>
<reference evidence="1" key="1">
    <citation type="submission" date="2019-05" db="EMBL/GenBank/DDBJ databases">
        <authorList>
            <consortium name="Pathogen Informatics"/>
        </authorList>
    </citation>
    <scope>NUCLEOTIDE SEQUENCE [LARGE SCALE GENOMIC DNA]</scope>
    <source>
        <strain evidence="1">NCTC12965</strain>
    </source>
</reference>
<proteinExistence type="predicted"/>
<dbReference type="AlphaFoldDB" id="A0A4U9W507"/>
<organism evidence="1">
    <name type="scientific">Serratia fonticola</name>
    <dbReference type="NCBI Taxonomy" id="47917"/>
    <lineage>
        <taxon>Bacteria</taxon>
        <taxon>Pseudomonadati</taxon>
        <taxon>Pseudomonadota</taxon>
        <taxon>Gammaproteobacteria</taxon>
        <taxon>Enterobacterales</taxon>
        <taxon>Yersiniaceae</taxon>
        <taxon>Serratia</taxon>
    </lineage>
</organism>
<evidence type="ECO:0000313" key="1">
    <source>
        <dbReference type="EMBL" id="VTR53813.1"/>
    </source>
</evidence>